<dbReference type="RefSeq" id="WP_151659651.1">
    <property type="nucleotide sequence ID" value="NZ_JACGXG010000013.1"/>
</dbReference>
<organism evidence="1 2">
    <name type="scientific">Brucella intermedia</name>
    <dbReference type="NCBI Taxonomy" id="94625"/>
    <lineage>
        <taxon>Bacteria</taxon>
        <taxon>Pseudomonadati</taxon>
        <taxon>Pseudomonadota</taxon>
        <taxon>Alphaproteobacteria</taxon>
        <taxon>Hyphomicrobiales</taxon>
        <taxon>Brucellaceae</taxon>
        <taxon>Brucella/Ochrobactrum group</taxon>
        <taxon>Brucella</taxon>
    </lineage>
</organism>
<comment type="caution">
    <text evidence="1">The sequence shown here is derived from an EMBL/GenBank/DDBJ whole genome shotgun (WGS) entry which is preliminary data.</text>
</comment>
<sequence>MAQTPDLMRRVRQEVDWKTKTYAQALMEREMMWKKTVIVSAIIFTTSIPCKADRLVCTESEHLRYMKMVGKVGEMGIDLNPVGQDRTAFERLTAAYEAINPKGPNTSLYVAYVPTGQIYSQTCAKERCTMEEMSAPEQACLIDHMNQCSYVALHFRGEDFCLLRSPRN</sequence>
<dbReference type="Proteomes" id="UP000578622">
    <property type="component" value="Unassembled WGS sequence"/>
</dbReference>
<protein>
    <recommendedName>
        <fullName evidence="3">J domain-containing protein</fullName>
    </recommendedName>
</protein>
<proteinExistence type="predicted"/>
<accession>A0ABR6AVV1</accession>
<evidence type="ECO:0008006" key="3">
    <source>
        <dbReference type="Google" id="ProtNLM"/>
    </source>
</evidence>
<reference evidence="1 2" key="1">
    <citation type="submission" date="2020-07" db="EMBL/GenBank/DDBJ databases">
        <title>Genomic Encyclopedia of Type Strains, Phase IV (KMG-V): Genome sequencing to study the core and pangenomes of soil and plant-associated prokaryotes.</title>
        <authorList>
            <person name="Whitman W."/>
        </authorList>
    </citation>
    <scope>NUCLEOTIDE SEQUENCE [LARGE SCALE GENOMIC DNA]</scope>
    <source>
        <strain evidence="1 2">RH4WT92</strain>
    </source>
</reference>
<gene>
    <name evidence="1" type="ORF">FHW20_004587</name>
</gene>
<keyword evidence="2" id="KW-1185">Reference proteome</keyword>
<dbReference type="EMBL" id="JACGXG010000013">
    <property type="protein sequence ID" value="MBA8853604.1"/>
    <property type="molecule type" value="Genomic_DNA"/>
</dbReference>
<evidence type="ECO:0000313" key="1">
    <source>
        <dbReference type="EMBL" id="MBA8853604.1"/>
    </source>
</evidence>
<name>A0ABR6AVV1_9HYPH</name>
<evidence type="ECO:0000313" key="2">
    <source>
        <dbReference type="Proteomes" id="UP000578622"/>
    </source>
</evidence>